<evidence type="ECO:0000313" key="2">
    <source>
        <dbReference type="Proteomes" id="UP000007148"/>
    </source>
</evidence>
<dbReference type="OMA" id="MHATNDG"/>
<comment type="caution">
    <text evidence="1">The sequence shown here is derived from an EMBL/GenBank/DDBJ whole genome shotgun (WGS) entry which is preliminary data.</text>
</comment>
<dbReference type="InterPro" id="IPR054208">
    <property type="entry name" value="DUF6914"/>
</dbReference>
<sequence length="151" mass="16993">MEVEPNAIYIVLYARHDQKFHWALCIGITTTRVLKLHAANLVGPWAFQEVEETITNSINCCIVYKLGMLDGQTTTVHVREILERIPMAIPKGSKESMFSCRVWAKEAIYKLHNARIVDCSDADKLEETLKAFGAAQLPLTEAGRGYQVIKS</sequence>
<proteinExistence type="predicted"/>
<protein>
    <submittedName>
        <fullName evidence="1">Uncharacterized protein</fullName>
    </submittedName>
</protein>
<dbReference type="EMBL" id="CAFZ01000132">
    <property type="protein sequence ID" value="CCA71738.1"/>
    <property type="molecule type" value="Genomic_DNA"/>
</dbReference>
<organism evidence="1 2">
    <name type="scientific">Serendipita indica (strain DSM 11827)</name>
    <name type="common">Root endophyte fungus</name>
    <name type="synonym">Piriformospora indica</name>
    <dbReference type="NCBI Taxonomy" id="1109443"/>
    <lineage>
        <taxon>Eukaryota</taxon>
        <taxon>Fungi</taxon>
        <taxon>Dikarya</taxon>
        <taxon>Basidiomycota</taxon>
        <taxon>Agaricomycotina</taxon>
        <taxon>Agaricomycetes</taxon>
        <taxon>Sebacinales</taxon>
        <taxon>Serendipitaceae</taxon>
        <taxon>Serendipita</taxon>
    </lineage>
</organism>
<keyword evidence="2" id="KW-1185">Reference proteome</keyword>
<evidence type="ECO:0000313" key="1">
    <source>
        <dbReference type="EMBL" id="CCA71738.1"/>
    </source>
</evidence>
<name>G4TK92_SERID</name>
<dbReference type="InParanoid" id="G4TK92"/>
<gene>
    <name evidence="1" type="ORF">PIIN_05673</name>
</gene>
<accession>G4TK92</accession>
<dbReference type="OrthoDB" id="3016366at2759"/>
<dbReference type="Proteomes" id="UP000007148">
    <property type="component" value="Unassembled WGS sequence"/>
</dbReference>
<reference evidence="1 2" key="1">
    <citation type="journal article" date="2011" name="PLoS Pathog.">
        <title>Endophytic Life Strategies Decoded by Genome and Transcriptome Analyses of the Mutualistic Root Symbiont Piriformospora indica.</title>
        <authorList>
            <person name="Zuccaro A."/>
            <person name="Lahrmann U."/>
            <person name="Guldener U."/>
            <person name="Langen G."/>
            <person name="Pfiffi S."/>
            <person name="Biedenkopf D."/>
            <person name="Wong P."/>
            <person name="Samans B."/>
            <person name="Grimm C."/>
            <person name="Basiewicz M."/>
            <person name="Murat C."/>
            <person name="Martin F."/>
            <person name="Kogel K.H."/>
        </authorList>
    </citation>
    <scope>NUCLEOTIDE SEQUENCE [LARGE SCALE GENOMIC DNA]</scope>
    <source>
        <strain evidence="1 2">DSM 11827</strain>
    </source>
</reference>
<dbReference type="HOGENOM" id="CLU_095741_2_1_1"/>
<dbReference type="eggNOG" id="ENOG502R0PY">
    <property type="taxonomic scope" value="Eukaryota"/>
</dbReference>
<dbReference type="Pfam" id="PF21858">
    <property type="entry name" value="DUF6914"/>
    <property type="match status" value="1"/>
</dbReference>
<dbReference type="AlphaFoldDB" id="G4TK92"/>